<protein>
    <submittedName>
        <fullName evidence="2">Uncharacterized protein</fullName>
    </submittedName>
</protein>
<gene>
    <name evidence="2" type="ORF">HAKA00212_LOCUS14864</name>
</gene>
<feature type="compositionally biased region" description="Basic and acidic residues" evidence="1">
    <location>
        <begin position="176"/>
        <end position="197"/>
    </location>
</feature>
<dbReference type="InterPro" id="IPR009080">
    <property type="entry name" value="tRNAsynth_Ia_anticodon-bd"/>
</dbReference>
<proteinExistence type="predicted"/>
<name>A0A7S4D978_HETAK</name>
<sequence>MAGSSSKQCCSPIGMVCIASILLLIVNPLARAFSVSSRQQRSARGIQVLLHGPTAGARRFGLTLVPRAAQYYDDDEGDYEPRGNYRRGGGGRRDDWRSGRGGAQGGSDEHDYMRSPEDVVSPTDDVAAIDSLLGERLRSKLRRDFDTADSIRYTLEKDYGVTVWDKEKIWTTSAERPGRRGGGQDRPQRMAGEERDFGPTGHDYQQTGGPIDPQHCSLTEDEINALLADRLRAKMSRNFDHADMVKAQLDSAGVSVNDKAPLAAEDQEGEVVDGIGGGAVVVQGARTDLQEKKETLARPGTTTYRLASHLTPHTVL</sequence>
<dbReference type="GO" id="GO:0004812">
    <property type="term" value="F:aminoacyl-tRNA ligase activity"/>
    <property type="evidence" value="ECO:0007669"/>
    <property type="project" value="InterPro"/>
</dbReference>
<feature type="region of interest" description="Disordered" evidence="1">
    <location>
        <begin position="73"/>
        <end position="119"/>
    </location>
</feature>
<evidence type="ECO:0000313" key="2">
    <source>
        <dbReference type="EMBL" id="CAE0636104.1"/>
    </source>
</evidence>
<dbReference type="SUPFAM" id="SSF47323">
    <property type="entry name" value="Anticodon-binding domain of a subclass of class I aminoacyl-tRNA synthetases"/>
    <property type="match status" value="1"/>
</dbReference>
<dbReference type="GO" id="GO:0006418">
    <property type="term" value="P:tRNA aminoacylation for protein translation"/>
    <property type="evidence" value="ECO:0007669"/>
    <property type="project" value="InterPro"/>
</dbReference>
<dbReference type="AlphaFoldDB" id="A0A7S4D978"/>
<dbReference type="Gene3D" id="1.20.120.1910">
    <property type="entry name" value="Cysteine-tRNA ligase, C-terminal anti-codon recognition domain"/>
    <property type="match status" value="1"/>
</dbReference>
<feature type="region of interest" description="Disordered" evidence="1">
    <location>
        <begin position="174"/>
        <end position="208"/>
    </location>
</feature>
<evidence type="ECO:0000256" key="1">
    <source>
        <dbReference type="SAM" id="MobiDB-lite"/>
    </source>
</evidence>
<feature type="compositionally biased region" description="Basic and acidic residues" evidence="1">
    <location>
        <begin position="107"/>
        <end position="117"/>
    </location>
</feature>
<reference evidence="2" key="1">
    <citation type="submission" date="2021-01" db="EMBL/GenBank/DDBJ databases">
        <authorList>
            <person name="Corre E."/>
            <person name="Pelletier E."/>
            <person name="Niang G."/>
            <person name="Scheremetjew M."/>
            <person name="Finn R."/>
            <person name="Kale V."/>
            <person name="Holt S."/>
            <person name="Cochrane G."/>
            <person name="Meng A."/>
            <person name="Brown T."/>
            <person name="Cohen L."/>
        </authorList>
    </citation>
    <scope>NUCLEOTIDE SEQUENCE</scope>
    <source>
        <strain evidence="2">CCMP3107</strain>
    </source>
</reference>
<organism evidence="2">
    <name type="scientific">Heterosigma akashiwo</name>
    <name type="common">Chromophytic alga</name>
    <name type="synonym">Heterosigma carterae</name>
    <dbReference type="NCBI Taxonomy" id="2829"/>
    <lineage>
        <taxon>Eukaryota</taxon>
        <taxon>Sar</taxon>
        <taxon>Stramenopiles</taxon>
        <taxon>Ochrophyta</taxon>
        <taxon>Raphidophyceae</taxon>
        <taxon>Chattonellales</taxon>
        <taxon>Chattonellaceae</taxon>
        <taxon>Heterosigma</taxon>
    </lineage>
</organism>
<dbReference type="GO" id="GO:0005524">
    <property type="term" value="F:ATP binding"/>
    <property type="evidence" value="ECO:0007669"/>
    <property type="project" value="InterPro"/>
</dbReference>
<accession>A0A7S4D978</accession>
<dbReference type="EMBL" id="HBIU01032207">
    <property type="protein sequence ID" value="CAE0636104.1"/>
    <property type="molecule type" value="Transcribed_RNA"/>
</dbReference>